<dbReference type="GeneID" id="31361487"/>
<evidence type="ECO:0000313" key="2">
    <source>
        <dbReference type="EMBL" id="EFA81166.1"/>
    </source>
</evidence>
<proteinExistence type="predicted"/>
<feature type="compositionally biased region" description="Low complexity" evidence="1">
    <location>
        <begin position="64"/>
        <end position="86"/>
    </location>
</feature>
<dbReference type="EMBL" id="ADBJ01000026">
    <property type="protein sequence ID" value="EFA81166.1"/>
    <property type="molecule type" value="Genomic_DNA"/>
</dbReference>
<keyword evidence="3" id="KW-1185">Reference proteome</keyword>
<name>D3BBY3_HETP5</name>
<feature type="region of interest" description="Disordered" evidence="1">
    <location>
        <begin position="64"/>
        <end position="98"/>
    </location>
</feature>
<dbReference type="Proteomes" id="UP000001396">
    <property type="component" value="Unassembled WGS sequence"/>
</dbReference>
<dbReference type="AlphaFoldDB" id="D3BBY3"/>
<comment type="caution">
    <text evidence="2">The sequence shown here is derived from an EMBL/GenBank/DDBJ whole genome shotgun (WGS) entry which is preliminary data.</text>
</comment>
<organism evidence="2 3">
    <name type="scientific">Heterostelium pallidum (strain ATCC 26659 / Pp 5 / PN500)</name>
    <name type="common">Cellular slime mold</name>
    <name type="synonym">Polysphondylium pallidum</name>
    <dbReference type="NCBI Taxonomy" id="670386"/>
    <lineage>
        <taxon>Eukaryota</taxon>
        <taxon>Amoebozoa</taxon>
        <taxon>Evosea</taxon>
        <taxon>Eumycetozoa</taxon>
        <taxon>Dictyostelia</taxon>
        <taxon>Acytosteliales</taxon>
        <taxon>Acytosteliaceae</taxon>
        <taxon>Heterostelium</taxon>
    </lineage>
</organism>
<protein>
    <submittedName>
        <fullName evidence="2">Uncharacterized protein</fullName>
    </submittedName>
</protein>
<evidence type="ECO:0000313" key="3">
    <source>
        <dbReference type="Proteomes" id="UP000001396"/>
    </source>
</evidence>
<accession>D3BBY3</accession>
<dbReference type="InParanoid" id="D3BBY3"/>
<sequence>MDGCLTKYISDINFNVKNKSYSNFKSHTDHHNDTFNSHNDIYVVMSKWFLSDTDNQQDYGYCYNNSNNNNNSYNDSSSSESDSNSSISKKRNIKTTNSNYKKNKNVYLSPRKKPYNVYYLMENLILKQLLAILVTTIFS</sequence>
<dbReference type="RefSeq" id="XP_020433284.1">
    <property type="nucleotide sequence ID" value="XM_020576872.1"/>
</dbReference>
<evidence type="ECO:0000256" key="1">
    <source>
        <dbReference type="SAM" id="MobiDB-lite"/>
    </source>
</evidence>
<reference evidence="2 3" key="1">
    <citation type="journal article" date="2011" name="Genome Res.">
        <title>Phylogeny-wide analysis of social amoeba genomes highlights ancient origins for complex intercellular communication.</title>
        <authorList>
            <person name="Heidel A.J."/>
            <person name="Lawal H.M."/>
            <person name="Felder M."/>
            <person name="Schilde C."/>
            <person name="Helps N.R."/>
            <person name="Tunggal B."/>
            <person name="Rivero F."/>
            <person name="John U."/>
            <person name="Schleicher M."/>
            <person name="Eichinger L."/>
            <person name="Platzer M."/>
            <person name="Noegel A.A."/>
            <person name="Schaap P."/>
            <person name="Gloeckner G."/>
        </authorList>
    </citation>
    <scope>NUCLEOTIDE SEQUENCE [LARGE SCALE GENOMIC DNA]</scope>
    <source>
        <strain evidence="3">ATCC 26659 / Pp 5 / PN500</strain>
    </source>
</reference>
<gene>
    <name evidence="2" type="ORF">PPL_06003</name>
</gene>